<dbReference type="Pfam" id="PF22435">
    <property type="entry name" value="MRM3-like_sub_bind"/>
    <property type="match status" value="1"/>
</dbReference>
<reference evidence="5" key="2">
    <citation type="journal article" date="2021" name="PeerJ">
        <title>Extensive microbial diversity within the chicken gut microbiome revealed by metagenomics and culture.</title>
        <authorList>
            <person name="Gilroy R."/>
            <person name="Ravi A."/>
            <person name="Getino M."/>
            <person name="Pursley I."/>
            <person name="Horton D.L."/>
            <person name="Alikhan N.F."/>
            <person name="Baker D."/>
            <person name="Gharbi K."/>
            <person name="Hall N."/>
            <person name="Watson M."/>
            <person name="Adriaenssens E.M."/>
            <person name="Foster-Nyarko E."/>
            <person name="Jarju S."/>
            <person name="Secka A."/>
            <person name="Antonio M."/>
            <person name="Oren A."/>
            <person name="Chaudhuri R.R."/>
            <person name="La Ragione R."/>
            <person name="Hildebrand F."/>
            <person name="Pallen M.J."/>
        </authorList>
    </citation>
    <scope>NUCLEOTIDE SEQUENCE</scope>
    <source>
        <strain evidence="5">ChiGjej2B2-16831</strain>
    </source>
</reference>
<dbReference type="GO" id="GO:0003723">
    <property type="term" value="F:RNA binding"/>
    <property type="evidence" value="ECO:0007669"/>
    <property type="project" value="InterPro"/>
</dbReference>
<feature type="domain" description="RNA 2-O ribose methyltransferase substrate binding" evidence="4">
    <location>
        <begin position="33"/>
        <end position="100"/>
    </location>
</feature>
<dbReference type="GO" id="GO:0005737">
    <property type="term" value="C:cytoplasm"/>
    <property type="evidence" value="ECO:0007669"/>
    <property type="project" value="UniProtKB-ARBA"/>
</dbReference>
<evidence type="ECO:0000256" key="1">
    <source>
        <dbReference type="ARBA" id="ARBA00007228"/>
    </source>
</evidence>
<dbReference type="Pfam" id="PF00588">
    <property type="entry name" value="SpoU_methylase"/>
    <property type="match status" value="1"/>
</dbReference>
<evidence type="ECO:0000256" key="3">
    <source>
        <dbReference type="ARBA" id="ARBA00022679"/>
    </source>
</evidence>
<dbReference type="InterPro" id="IPR053888">
    <property type="entry name" value="MRM3-like_sub_bind"/>
</dbReference>
<dbReference type="GO" id="GO:0006396">
    <property type="term" value="P:RNA processing"/>
    <property type="evidence" value="ECO:0007669"/>
    <property type="project" value="InterPro"/>
</dbReference>
<dbReference type="InterPro" id="IPR051259">
    <property type="entry name" value="rRNA_Methyltransferase"/>
</dbReference>
<proteinExistence type="inferred from homology"/>
<sequence>MYTPVITSRMNDAVRATRALAAARARHEQGLHLAEGEKLVAEAAAAGASIARLFVEEGYAAPPGAEAEAVYTVSRGVMEALCQSRTPQHVCAAVRTPDTGLPEAFPAGLIVVLDRVQDAGNVGTIVRTADAFGAAGVLLGAGSADPYSGKALRAAMGSTYHLPVWQGEAAAALDRLLAEGFCCLCGHLGGEREPPAVSPRTALVIGNEGRGVSGDVAARCALWRLPMRGRAESLNAAVAAALMIYELSGRMAAL</sequence>
<dbReference type="InterPro" id="IPR001537">
    <property type="entry name" value="SpoU_MeTrfase"/>
</dbReference>
<gene>
    <name evidence="5" type="ORF">IAD24_01930</name>
</gene>
<dbReference type="SUPFAM" id="SSF55315">
    <property type="entry name" value="L30e-like"/>
    <property type="match status" value="1"/>
</dbReference>
<comment type="similarity">
    <text evidence="1">Belongs to the class IV-like SAM-binding methyltransferase superfamily. RNA methyltransferase TrmH family.</text>
</comment>
<dbReference type="Gene3D" id="3.30.1330.30">
    <property type="match status" value="1"/>
</dbReference>
<dbReference type="InterPro" id="IPR029064">
    <property type="entry name" value="Ribosomal_eL30-like_sf"/>
</dbReference>
<dbReference type="AlphaFoldDB" id="A0A9D1SSN0"/>
<keyword evidence="3" id="KW-0808">Transferase</keyword>
<dbReference type="SMART" id="SM00967">
    <property type="entry name" value="SpoU_sub_bind"/>
    <property type="match status" value="1"/>
</dbReference>
<dbReference type="Gene3D" id="3.40.1280.10">
    <property type="match status" value="1"/>
</dbReference>
<dbReference type="Proteomes" id="UP000824128">
    <property type="component" value="Unassembled WGS sequence"/>
</dbReference>
<dbReference type="PANTHER" id="PTHR43191">
    <property type="entry name" value="RRNA METHYLTRANSFERASE 3"/>
    <property type="match status" value="1"/>
</dbReference>
<evidence type="ECO:0000313" key="6">
    <source>
        <dbReference type="Proteomes" id="UP000824128"/>
    </source>
</evidence>
<dbReference type="InterPro" id="IPR029026">
    <property type="entry name" value="tRNA_m1G_MTases_N"/>
</dbReference>
<dbReference type="GO" id="GO:0008173">
    <property type="term" value="F:RNA methyltransferase activity"/>
    <property type="evidence" value="ECO:0007669"/>
    <property type="project" value="InterPro"/>
</dbReference>
<accession>A0A9D1SSN0</accession>
<comment type="caution">
    <text evidence="5">The sequence shown here is derived from an EMBL/GenBank/DDBJ whole genome shotgun (WGS) entry which is preliminary data.</text>
</comment>
<dbReference type="SUPFAM" id="SSF75217">
    <property type="entry name" value="alpha/beta knot"/>
    <property type="match status" value="1"/>
</dbReference>
<name>A0A9D1SSN0_9FIRM</name>
<reference evidence="5" key="1">
    <citation type="submission" date="2020-10" db="EMBL/GenBank/DDBJ databases">
        <authorList>
            <person name="Gilroy R."/>
        </authorList>
    </citation>
    <scope>NUCLEOTIDE SEQUENCE</scope>
    <source>
        <strain evidence="5">ChiGjej2B2-16831</strain>
    </source>
</reference>
<evidence type="ECO:0000256" key="2">
    <source>
        <dbReference type="ARBA" id="ARBA00022603"/>
    </source>
</evidence>
<organism evidence="5 6">
    <name type="scientific">Candidatus Aphodomorpha intestinavium</name>
    <dbReference type="NCBI Taxonomy" id="2840672"/>
    <lineage>
        <taxon>Bacteria</taxon>
        <taxon>Bacillati</taxon>
        <taxon>Bacillota</taxon>
        <taxon>Clostridia</taxon>
        <taxon>Eubacteriales</taxon>
        <taxon>Candidatus Aphodomorpha</taxon>
    </lineage>
</organism>
<dbReference type="CDD" id="cd18095">
    <property type="entry name" value="SpoU-like_rRNA-MTase"/>
    <property type="match status" value="1"/>
</dbReference>
<dbReference type="InterPro" id="IPR013123">
    <property type="entry name" value="SpoU_subst-bd"/>
</dbReference>
<evidence type="ECO:0000259" key="4">
    <source>
        <dbReference type="SMART" id="SM00967"/>
    </source>
</evidence>
<keyword evidence="2 5" id="KW-0489">Methyltransferase</keyword>
<protein>
    <submittedName>
        <fullName evidence="5">RNA methyltransferase</fullName>
    </submittedName>
</protein>
<evidence type="ECO:0000313" key="5">
    <source>
        <dbReference type="EMBL" id="HIU93895.1"/>
    </source>
</evidence>
<dbReference type="EMBL" id="DVNZ01000060">
    <property type="protein sequence ID" value="HIU93895.1"/>
    <property type="molecule type" value="Genomic_DNA"/>
</dbReference>
<dbReference type="GO" id="GO:0032259">
    <property type="term" value="P:methylation"/>
    <property type="evidence" value="ECO:0007669"/>
    <property type="project" value="UniProtKB-KW"/>
</dbReference>
<dbReference type="InterPro" id="IPR029028">
    <property type="entry name" value="Alpha/beta_knot_MTases"/>
</dbReference>
<dbReference type="PANTHER" id="PTHR43191:SF2">
    <property type="entry name" value="RRNA METHYLTRANSFERASE 3, MITOCHONDRIAL"/>
    <property type="match status" value="1"/>
</dbReference>